<feature type="domain" description="Cytosolic arginine sensor for mTORC1 subunit 1/2 ACT-like" evidence="3">
    <location>
        <begin position="376"/>
        <end position="446"/>
    </location>
</feature>
<dbReference type="Proteomes" id="UP000738359">
    <property type="component" value="Unassembled WGS sequence"/>
</dbReference>
<evidence type="ECO:0000313" key="4">
    <source>
        <dbReference type="EMBL" id="KAF9945966.1"/>
    </source>
</evidence>
<evidence type="ECO:0000259" key="3">
    <source>
        <dbReference type="Pfam" id="PF21389"/>
    </source>
</evidence>
<sequence>MYANALELAIVADVDVIAEDFESLKLEGMMVTDDVFCAFMVDDPDGIDNSGKRINELSALLSRNGISIFYLSTRITDLVLVKEKRLKSVLPTIRSIFTLSIDSDCDISSRGCSSESDLGSFPGSSFTSMNSFLHTPASPSRYQSVHYQYHGSNTNGVSGNSYTSSQQPFGSSFSNSYTRPSTGITIPFGRRPSYGSFARGTPGPGGGGSVGESFFGRHGRHATDSDSSSMDGIGSVNGVLGTSIGMASAGHSQAQYIQQRQQQGRQHSIAESSFGDGIGRYFPKRHAQGSSIDSFDSASRPMIPSGSDSSLHGRAGGGSGNDYGMFPPMTPNANSFPGLGSLPYLGLMQETLEEQEEREFKIKEQIRRSCPRSVIDDKLMLAGLSPDYQEQWAVTLLKVLFYPEKLPGSSSARSRFISFTITDEGTSLIADQEVLSHFEEHMLNMSSSETILRCIQVDLSTFGLDTYGLVYSMSNPLVDHGVNLLCLSTFRTANVLVNDSDLEMSLKILSMAGA</sequence>
<dbReference type="EMBL" id="JAAAHY010001954">
    <property type="protein sequence ID" value="KAF9945966.1"/>
    <property type="molecule type" value="Genomic_DNA"/>
</dbReference>
<dbReference type="InterPro" id="IPR027795">
    <property type="entry name" value="CASTOR_ACT_dom"/>
</dbReference>
<evidence type="ECO:0000256" key="1">
    <source>
        <dbReference type="SAM" id="MobiDB-lite"/>
    </source>
</evidence>
<dbReference type="Pfam" id="PF13840">
    <property type="entry name" value="ACT_7"/>
    <property type="match status" value="2"/>
</dbReference>
<feature type="region of interest" description="Disordered" evidence="1">
    <location>
        <begin position="251"/>
        <end position="329"/>
    </location>
</feature>
<dbReference type="Gene3D" id="3.30.2130.10">
    <property type="entry name" value="VC0802-like"/>
    <property type="match status" value="2"/>
</dbReference>
<feature type="compositionally biased region" description="Low complexity" evidence="1">
    <location>
        <begin position="251"/>
        <end position="270"/>
    </location>
</feature>
<name>A0A9P6IVH8_MORAP</name>
<keyword evidence="5" id="KW-1185">Reference proteome</keyword>
<dbReference type="InterPro" id="IPR045865">
    <property type="entry name" value="ACT-like_dom_sf"/>
</dbReference>
<feature type="region of interest" description="Disordered" evidence="1">
    <location>
        <begin position="215"/>
        <end position="234"/>
    </location>
</feature>
<accession>A0A9P6IVH8</accession>
<dbReference type="GO" id="GO:0006520">
    <property type="term" value="P:amino acid metabolic process"/>
    <property type="evidence" value="ECO:0007669"/>
    <property type="project" value="UniProtKB-ARBA"/>
</dbReference>
<proteinExistence type="predicted"/>
<dbReference type="Pfam" id="PF21389">
    <property type="entry name" value="CASTOR1_ACT-like"/>
    <property type="match status" value="1"/>
</dbReference>
<organism evidence="4 5">
    <name type="scientific">Mortierella alpina</name>
    <name type="common">Oleaginous fungus</name>
    <name type="synonym">Mortierella renispora</name>
    <dbReference type="NCBI Taxonomy" id="64518"/>
    <lineage>
        <taxon>Eukaryota</taxon>
        <taxon>Fungi</taxon>
        <taxon>Fungi incertae sedis</taxon>
        <taxon>Mucoromycota</taxon>
        <taxon>Mortierellomycotina</taxon>
        <taxon>Mortierellomycetes</taxon>
        <taxon>Mortierellales</taxon>
        <taxon>Mortierellaceae</taxon>
        <taxon>Mortierella</taxon>
    </lineage>
</organism>
<comment type="caution">
    <text evidence="4">The sequence shown here is derived from an EMBL/GenBank/DDBJ whole genome shotgun (WGS) entry which is preliminary data.</text>
</comment>
<dbReference type="SUPFAM" id="SSF55021">
    <property type="entry name" value="ACT-like"/>
    <property type="match status" value="2"/>
</dbReference>
<protein>
    <submittedName>
        <fullName evidence="4">GATS protein-like 3</fullName>
    </submittedName>
</protein>
<reference evidence="4" key="1">
    <citation type="journal article" date="2020" name="Fungal Divers.">
        <title>Resolving the Mortierellaceae phylogeny through synthesis of multi-gene phylogenetics and phylogenomics.</title>
        <authorList>
            <person name="Vandepol N."/>
            <person name="Liber J."/>
            <person name="Desiro A."/>
            <person name="Na H."/>
            <person name="Kennedy M."/>
            <person name="Barry K."/>
            <person name="Grigoriev I.V."/>
            <person name="Miller A.N."/>
            <person name="O'Donnell K."/>
            <person name="Stajich J.E."/>
            <person name="Bonito G."/>
        </authorList>
    </citation>
    <scope>NUCLEOTIDE SEQUENCE</scope>
    <source>
        <strain evidence="4">CK1249</strain>
    </source>
</reference>
<dbReference type="GO" id="GO:0046394">
    <property type="term" value="P:carboxylic acid biosynthetic process"/>
    <property type="evidence" value="ECO:0007669"/>
    <property type="project" value="UniProtKB-ARBA"/>
</dbReference>
<dbReference type="AlphaFoldDB" id="A0A9P6IVH8"/>
<evidence type="ECO:0000259" key="2">
    <source>
        <dbReference type="Pfam" id="PF13840"/>
    </source>
</evidence>
<feature type="compositionally biased region" description="Polar residues" evidence="1">
    <location>
        <begin position="288"/>
        <end position="297"/>
    </location>
</feature>
<dbReference type="OrthoDB" id="58529at2759"/>
<dbReference type="InterPro" id="IPR049479">
    <property type="entry name" value="CASTOR1_ACT-like"/>
</dbReference>
<gene>
    <name evidence="4" type="primary">GATSL3_1</name>
    <name evidence="4" type="ORF">BGZ70_003473</name>
</gene>
<evidence type="ECO:0000313" key="5">
    <source>
        <dbReference type="Proteomes" id="UP000738359"/>
    </source>
</evidence>
<dbReference type="InterPro" id="IPR051719">
    <property type="entry name" value="CASTOR_mTORC1"/>
</dbReference>
<dbReference type="PANTHER" id="PTHR31131:SF6">
    <property type="entry name" value="CASTOR ACT DOMAIN-CONTAINING PROTEIN"/>
    <property type="match status" value="1"/>
</dbReference>
<feature type="domain" description="CASTOR ACT" evidence="2">
    <location>
        <begin position="448"/>
        <end position="510"/>
    </location>
</feature>
<feature type="domain" description="CASTOR ACT" evidence="2">
    <location>
        <begin position="34"/>
        <end position="93"/>
    </location>
</feature>
<dbReference type="PANTHER" id="PTHR31131">
    <property type="entry name" value="CHROMOSOME 1, WHOLE GENOME SHOTGUN SEQUENCE"/>
    <property type="match status" value="1"/>
</dbReference>